<accession>N6VBK5</accession>
<evidence type="ECO:0000313" key="2">
    <source>
        <dbReference type="EMBL" id="ENN90646.1"/>
    </source>
</evidence>
<proteinExistence type="predicted"/>
<evidence type="ECO:0000313" key="3">
    <source>
        <dbReference type="Proteomes" id="UP000014242"/>
    </source>
</evidence>
<sequence>MMMHVINASIMTTTPTVTTPTLYTTPHPIHHNHPTYRISHALSSARFHPMSMVSAYVDFHTPCIHPMHASPPIGTLEKPSLQHHQPQPLPHNTNRCTLRAKHNPDYEDASRVNINASTITGCFHDNRVLPT</sequence>
<feature type="region of interest" description="Disordered" evidence="1">
    <location>
        <begin position="70"/>
        <end position="94"/>
    </location>
</feature>
<comment type="caution">
    <text evidence="2">The sequence shown here is derived from an EMBL/GenBank/DDBJ whole genome shotgun (WGS) entry which is preliminary data.</text>
</comment>
<keyword evidence="3" id="KW-1185">Reference proteome</keyword>
<dbReference type="Proteomes" id="UP000014242">
    <property type="component" value="Unassembled WGS sequence"/>
</dbReference>
<evidence type="ECO:0000256" key="1">
    <source>
        <dbReference type="SAM" id="MobiDB-lite"/>
    </source>
</evidence>
<organism evidence="2 3">
    <name type="scientific">Bartonella schoenbuchensis m07a</name>
    <dbReference type="NCBI Taxonomy" id="1094496"/>
    <lineage>
        <taxon>Bacteria</taxon>
        <taxon>Pseudomonadati</taxon>
        <taxon>Pseudomonadota</taxon>
        <taxon>Alphaproteobacteria</taxon>
        <taxon>Hyphomicrobiales</taxon>
        <taxon>Bartonellaceae</taxon>
        <taxon>Bartonella</taxon>
    </lineage>
</organism>
<dbReference type="HOGENOM" id="CLU_1923461_0_0_5"/>
<reference evidence="2 3" key="1">
    <citation type="journal article" date="2013" name="PLoS Genet.">
        <title>A gene transfer agent and a dynamic repertoire of secretion systems hold the keys to the explosive radiation of the emerging pathogen Bartonella.</title>
        <authorList>
            <person name="Guy L."/>
            <person name="Nystedt B."/>
            <person name="Toft C."/>
            <person name="Zaremba-Niedzwiedzka K."/>
            <person name="Berglund E.C."/>
            <person name="Granberg F."/>
            <person name="Naslund K."/>
            <person name="Eriksson A.S."/>
            <person name="Andersson S.G."/>
        </authorList>
    </citation>
    <scope>NUCLEOTIDE SEQUENCE [LARGE SCALE GENOMIC DNA]</scope>
    <source>
        <strain evidence="3">m07a</strain>
    </source>
</reference>
<name>N6VBK5_9HYPH</name>
<protein>
    <submittedName>
        <fullName evidence="2">Uncharacterized protein</fullName>
    </submittedName>
</protein>
<dbReference type="AlphaFoldDB" id="N6VBK5"/>
<gene>
    <name evidence="2" type="ORF">m07a_12730</name>
</gene>
<dbReference type="EMBL" id="AGWC01000009">
    <property type="protein sequence ID" value="ENN90646.1"/>
    <property type="molecule type" value="Genomic_DNA"/>
</dbReference>